<dbReference type="GO" id="GO:0000271">
    <property type="term" value="P:polysaccharide biosynthetic process"/>
    <property type="evidence" value="ECO:0007669"/>
    <property type="project" value="InterPro"/>
</dbReference>
<dbReference type="EMBL" id="CP096019">
    <property type="protein sequence ID" value="UPM42239.1"/>
    <property type="molecule type" value="Genomic_DNA"/>
</dbReference>
<keyword evidence="3 6" id="KW-0812">Transmembrane</keyword>
<keyword evidence="5 6" id="KW-0472">Membrane</keyword>
<dbReference type="GO" id="GO:0005886">
    <property type="term" value="C:plasma membrane"/>
    <property type="evidence" value="ECO:0007669"/>
    <property type="project" value="TreeGrafter"/>
</dbReference>
<comment type="similarity">
    <text evidence="2">Belongs to the GtrA family.</text>
</comment>
<feature type="domain" description="GtrA/DPMS transmembrane" evidence="7">
    <location>
        <begin position="25"/>
        <end position="144"/>
    </location>
</feature>
<feature type="transmembrane region" description="Helical" evidence="6">
    <location>
        <begin position="23"/>
        <end position="44"/>
    </location>
</feature>
<name>A0A8U0A0E4_9EURY</name>
<evidence type="ECO:0000313" key="8">
    <source>
        <dbReference type="EMBL" id="UPM42239.1"/>
    </source>
</evidence>
<dbReference type="RefSeq" id="WP_247992914.1">
    <property type="nucleotide sequence ID" value="NZ_CP096019.1"/>
</dbReference>
<dbReference type="AlphaFoldDB" id="A0A8U0A0E4"/>
<dbReference type="PANTHER" id="PTHR38459:SF1">
    <property type="entry name" value="PROPHAGE BACTOPRENOL-LINKED GLUCOSE TRANSLOCASE HOMOLOG"/>
    <property type="match status" value="1"/>
</dbReference>
<protein>
    <submittedName>
        <fullName evidence="8">GtrA family protein</fullName>
    </submittedName>
</protein>
<dbReference type="Pfam" id="PF04138">
    <property type="entry name" value="GtrA_DPMS_TM"/>
    <property type="match status" value="1"/>
</dbReference>
<dbReference type="GeneID" id="71928330"/>
<keyword evidence="9" id="KW-1185">Reference proteome</keyword>
<evidence type="ECO:0000256" key="1">
    <source>
        <dbReference type="ARBA" id="ARBA00004141"/>
    </source>
</evidence>
<evidence type="ECO:0000256" key="2">
    <source>
        <dbReference type="ARBA" id="ARBA00009399"/>
    </source>
</evidence>
<proteinExistence type="inferred from homology"/>
<reference evidence="8" key="1">
    <citation type="submission" date="2022-04" db="EMBL/GenBank/DDBJ databases">
        <title>Halocatena sp. nov., isolated from a salt lake.</title>
        <authorList>
            <person name="Cui H.-L."/>
        </authorList>
    </citation>
    <scope>NUCLEOTIDE SEQUENCE</scope>
    <source>
        <strain evidence="8">AD-1</strain>
    </source>
</reference>
<dbReference type="Proteomes" id="UP000831768">
    <property type="component" value="Chromosome"/>
</dbReference>
<feature type="transmembrane region" description="Helical" evidence="6">
    <location>
        <begin position="118"/>
        <end position="138"/>
    </location>
</feature>
<sequence>MTNSRLGALLLEMGTSVWLSGRFGQFLLVGLLGMFIDNAVLAVLMEVWQPPLVLAALGGKEASITAMFVLNEFWTFAETPTSQNRWIGTRLARSHLVRLVGTGVGVSVLMILNQMFDVWYLLANIIGIGTGFILNYTLESTITWQVHRT</sequence>
<dbReference type="PANTHER" id="PTHR38459">
    <property type="entry name" value="PROPHAGE BACTOPRENOL-LINKED GLUCOSE TRANSLOCASE HOMOLOG"/>
    <property type="match status" value="1"/>
</dbReference>
<dbReference type="InterPro" id="IPR007267">
    <property type="entry name" value="GtrA_DPMS_TM"/>
</dbReference>
<comment type="subcellular location">
    <subcellularLocation>
        <location evidence="1">Membrane</location>
        <topology evidence="1">Multi-pass membrane protein</topology>
    </subcellularLocation>
</comment>
<organism evidence="8 9">
    <name type="scientific">Halocatena salina</name>
    <dbReference type="NCBI Taxonomy" id="2934340"/>
    <lineage>
        <taxon>Archaea</taxon>
        <taxon>Methanobacteriati</taxon>
        <taxon>Methanobacteriota</taxon>
        <taxon>Stenosarchaea group</taxon>
        <taxon>Halobacteria</taxon>
        <taxon>Halobacteriales</taxon>
        <taxon>Natronomonadaceae</taxon>
        <taxon>Halocatena</taxon>
    </lineage>
</organism>
<gene>
    <name evidence="8" type="ORF">MW046_09745</name>
</gene>
<evidence type="ECO:0000256" key="3">
    <source>
        <dbReference type="ARBA" id="ARBA00022692"/>
    </source>
</evidence>
<evidence type="ECO:0000313" key="9">
    <source>
        <dbReference type="Proteomes" id="UP000831768"/>
    </source>
</evidence>
<dbReference type="InterPro" id="IPR051401">
    <property type="entry name" value="GtrA_CellWall_Glycosyl"/>
</dbReference>
<evidence type="ECO:0000259" key="7">
    <source>
        <dbReference type="Pfam" id="PF04138"/>
    </source>
</evidence>
<evidence type="ECO:0000256" key="4">
    <source>
        <dbReference type="ARBA" id="ARBA00022989"/>
    </source>
</evidence>
<accession>A0A8U0A0E4</accession>
<evidence type="ECO:0000256" key="6">
    <source>
        <dbReference type="SAM" id="Phobius"/>
    </source>
</evidence>
<dbReference type="KEGG" id="haad:MW046_09745"/>
<evidence type="ECO:0000256" key="5">
    <source>
        <dbReference type="ARBA" id="ARBA00023136"/>
    </source>
</evidence>
<feature type="transmembrane region" description="Helical" evidence="6">
    <location>
        <begin position="95"/>
        <end position="112"/>
    </location>
</feature>
<keyword evidence="4 6" id="KW-1133">Transmembrane helix</keyword>